<keyword evidence="3" id="KW-0597">Phosphoprotein</keyword>
<evidence type="ECO:0000256" key="4">
    <source>
        <dbReference type="SAM" id="MobiDB-lite"/>
    </source>
</evidence>
<organism evidence="6 7">
    <name type="scientific">Nocardia alba</name>
    <dbReference type="NCBI Taxonomy" id="225051"/>
    <lineage>
        <taxon>Bacteria</taxon>
        <taxon>Bacillati</taxon>
        <taxon>Actinomycetota</taxon>
        <taxon>Actinomycetes</taxon>
        <taxon>Mycobacteriales</taxon>
        <taxon>Nocardiaceae</taxon>
        <taxon>Nocardia</taxon>
    </lineage>
</organism>
<dbReference type="GO" id="GO:0031177">
    <property type="term" value="F:phosphopantetheine binding"/>
    <property type="evidence" value="ECO:0007669"/>
    <property type="project" value="TreeGrafter"/>
</dbReference>
<dbReference type="SUPFAM" id="SSF47336">
    <property type="entry name" value="ACP-like"/>
    <property type="match status" value="1"/>
</dbReference>
<comment type="cofactor">
    <cofactor evidence="1">
        <name>pantetheine 4'-phosphate</name>
        <dbReference type="ChEBI" id="CHEBI:47942"/>
    </cofactor>
</comment>
<dbReference type="Pfam" id="PF00668">
    <property type="entry name" value="Condensation"/>
    <property type="match status" value="1"/>
</dbReference>
<dbReference type="SUPFAM" id="SSF56801">
    <property type="entry name" value="Acetyl-CoA synthetase-like"/>
    <property type="match status" value="1"/>
</dbReference>
<accession>A0A4R1G6V4</accession>
<gene>
    <name evidence="6" type="ORF">DFR71_0552</name>
</gene>
<dbReference type="PROSITE" id="PS50075">
    <property type="entry name" value="CARRIER"/>
    <property type="match status" value="1"/>
</dbReference>
<dbReference type="OrthoDB" id="2472181at2"/>
<dbReference type="InterPro" id="IPR036736">
    <property type="entry name" value="ACP-like_sf"/>
</dbReference>
<dbReference type="SUPFAM" id="SSF53474">
    <property type="entry name" value="alpha/beta-Hydrolases"/>
    <property type="match status" value="1"/>
</dbReference>
<evidence type="ECO:0000259" key="5">
    <source>
        <dbReference type="PROSITE" id="PS50075"/>
    </source>
</evidence>
<evidence type="ECO:0000313" key="7">
    <source>
        <dbReference type="Proteomes" id="UP000294856"/>
    </source>
</evidence>
<dbReference type="PANTHER" id="PTHR45527:SF1">
    <property type="entry name" value="FATTY ACID SYNTHASE"/>
    <property type="match status" value="1"/>
</dbReference>
<dbReference type="STRING" id="1210063.GCA_001612665_02569"/>
<dbReference type="InterPro" id="IPR029058">
    <property type="entry name" value="AB_hydrolase_fold"/>
</dbReference>
<evidence type="ECO:0000256" key="3">
    <source>
        <dbReference type="ARBA" id="ARBA00022553"/>
    </source>
</evidence>
<dbReference type="Gene3D" id="3.30.559.10">
    <property type="entry name" value="Chloramphenicol acetyltransferase-like domain"/>
    <property type="match status" value="1"/>
</dbReference>
<dbReference type="Gene3D" id="3.40.50.1820">
    <property type="entry name" value="alpha/beta hydrolase"/>
    <property type="match status" value="1"/>
</dbReference>
<dbReference type="GO" id="GO:0043041">
    <property type="term" value="P:amino acid activation for nonribosomal peptide biosynthetic process"/>
    <property type="evidence" value="ECO:0007669"/>
    <property type="project" value="TreeGrafter"/>
</dbReference>
<dbReference type="InterPro" id="IPR020802">
    <property type="entry name" value="TesA-like"/>
</dbReference>
<dbReference type="GO" id="GO:0008610">
    <property type="term" value="P:lipid biosynthetic process"/>
    <property type="evidence" value="ECO:0007669"/>
    <property type="project" value="UniProtKB-ARBA"/>
</dbReference>
<keyword evidence="7" id="KW-1185">Reference proteome</keyword>
<dbReference type="GO" id="GO:0003824">
    <property type="term" value="F:catalytic activity"/>
    <property type="evidence" value="ECO:0007669"/>
    <property type="project" value="InterPro"/>
</dbReference>
<dbReference type="PROSITE" id="PS00012">
    <property type="entry name" value="PHOSPHOPANTETHEINE"/>
    <property type="match status" value="1"/>
</dbReference>
<dbReference type="InterPro" id="IPR023213">
    <property type="entry name" value="CAT-like_dom_sf"/>
</dbReference>
<feature type="domain" description="Carrier" evidence="5">
    <location>
        <begin position="1050"/>
        <end position="1125"/>
    </location>
</feature>
<evidence type="ECO:0000256" key="2">
    <source>
        <dbReference type="ARBA" id="ARBA00022450"/>
    </source>
</evidence>
<dbReference type="UniPathway" id="UPA00011"/>
<dbReference type="InterPro" id="IPR010071">
    <property type="entry name" value="AA_adenyl_dom"/>
</dbReference>
<dbReference type="Pfam" id="PF00975">
    <property type="entry name" value="Thioesterase"/>
    <property type="match status" value="1"/>
</dbReference>
<dbReference type="GO" id="GO:0005737">
    <property type="term" value="C:cytoplasm"/>
    <property type="evidence" value="ECO:0007669"/>
    <property type="project" value="TreeGrafter"/>
</dbReference>
<comment type="caution">
    <text evidence="6">The sequence shown here is derived from an EMBL/GenBank/DDBJ whole genome shotgun (WGS) entry which is preliminary data.</text>
</comment>
<evidence type="ECO:0000256" key="1">
    <source>
        <dbReference type="ARBA" id="ARBA00001957"/>
    </source>
</evidence>
<dbReference type="InterPro" id="IPR009081">
    <property type="entry name" value="PP-bd_ACP"/>
</dbReference>
<dbReference type="InterPro" id="IPR001031">
    <property type="entry name" value="Thioesterase"/>
</dbReference>
<dbReference type="Gene3D" id="3.30.559.30">
    <property type="entry name" value="Nonribosomal peptide synthetase, condensation domain"/>
    <property type="match status" value="1"/>
</dbReference>
<protein>
    <submittedName>
        <fullName evidence="6">Enterobactin synthetase component F</fullName>
    </submittedName>
</protein>
<feature type="region of interest" description="Disordered" evidence="4">
    <location>
        <begin position="460"/>
        <end position="487"/>
    </location>
</feature>
<dbReference type="PROSITE" id="PS00455">
    <property type="entry name" value="AMP_BINDING"/>
    <property type="match status" value="1"/>
</dbReference>
<feature type="compositionally biased region" description="Basic and acidic residues" evidence="4">
    <location>
        <begin position="460"/>
        <end position="480"/>
    </location>
</feature>
<dbReference type="InterPro" id="IPR001242">
    <property type="entry name" value="Condensation_dom"/>
</dbReference>
<dbReference type="SUPFAM" id="SSF52777">
    <property type="entry name" value="CoA-dependent acyltransferases"/>
    <property type="match status" value="2"/>
</dbReference>
<dbReference type="Gene3D" id="3.30.300.30">
    <property type="match status" value="1"/>
</dbReference>
<dbReference type="Pfam" id="PF00550">
    <property type="entry name" value="PP-binding"/>
    <property type="match status" value="1"/>
</dbReference>
<dbReference type="GO" id="GO:0044550">
    <property type="term" value="P:secondary metabolite biosynthetic process"/>
    <property type="evidence" value="ECO:0007669"/>
    <property type="project" value="TreeGrafter"/>
</dbReference>
<dbReference type="InterPro" id="IPR045851">
    <property type="entry name" value="AMP-bd_C_sf"/>
</dbReference>
<dbReference type="Gene3D" id="3.40.50.12780">
    <property type="entry name" value="N-terminal domain of ligase-like"/>
    <property type="match status" value="1"/>
</dbReference>
<dbReference type="InterPro" id="IPR020845">
    <property type="entry name" value="AMP-binding_CS"/>
</dbReference>
<dbReference type="Proteomes" id="UP000294856">
    <property type="component" value="Unassembled WGS sequence"/>
</dbReference>
<dbReference type="RefSeq" id="WP_067449470.1">
    <property type="nucleotide sequence ID" value="NZ_SMFR01000001.1"/>
</dbReference>
<dbReference type="Pfam" id="PF00501">
    <property type="entry name" value="AMP-binding"/>
    <property type="match status" value="1"/>
</dbReference>
<dbReference type="NCBIfam" id="TIGR01733">
    <property type="entry name" value="AA-adenyl-dom"/>
    <property type="match status" value="1"/>
</dbReference>
<dbReference type="InterPro" id="IPR000873">
    <property type="entry name" value="AMP-dep_synth/lig_dom"/>
</dbReference>
<dbReference type="PANTHER" id="PTHR45527">
    <property type="entry name" value="NONRIBOSOMAL PEPTIDE SYNTHETASE"/>
    <property type="match status" value="1"/>
</dbReference>
<dbReference type="SMART" id="SM00824">
    <property type="entry name" value="PKS_TE"/>
    <property type="match status" value="1"/>
</dbReference>
<evidence type="ECO:0000313" key="6">
    <source>
        <dbReference type="EMBL" id="TCJ99571.1"/>
    </source>
</evidence>
<dbReference type="EMBL" id="SMFR01000001">
    <property type="protein sequence ID" value="TCJ99571.1"/>
    <property type="molecule type" value="Genomic_DNA"/>
</dbReference>
<dbReference type="InterPro" id="IPR006162">
    <property type="entry name" value="Ppantetheine_attach_site"/>
</dbReference>
<keyword evidence="2" id="KW-0596">Phosphopantetheine</keyword>
<reference evidence="6 7" key="1">
    <citation type="submission" date="2019-03" db="EMBL/GenBank/DDBJ databases">
        <title>Genomic Encyclopedia of Type Strains, Phase IV (KMG-IV): sequencing the most valuable type-strain genomes for metagenomic binning, comparative biology and taxonomic classification.</title>
        <authorList>
            <person name="Goeker M."/>
        </authorList>
    </citation>
    <scope>NUCLEOTIDE SEQUENCE [LARGE SCALE GENOMIC DNA]</scope>
    <source>
        <strain evidence="6 7">DSM 44684</strain>
    </source>
</reference>
<dbReference type="InterPro" id="IPR042099">
    <property type="entry name" value="ANL_N_sf"/>
</dbReference>
<name>A0A4R1G6V4_9NOCA</name>
<sequence length="1399" mass="147043">MRQGEGGIGAADAVMAADAALIPLSPSQLRWWVAHQLAPDVPATIALYLDLCGPLDIARLRTAIHAAAARLQSPQVRIRLVDGTPHQYLDPSVFGELAEVDLTDGSLPDDRAAVAAALSRMDADRRARLDLCVDAITVARLYRVGAQRRLLYLRSHHLVLDGVGAGALLRLAAENYSRGPGIDRAELLSIEGLVDADRVYRDSARAAADREFWAEETAGLSDPIGLAGIPAPASARPHRVSACLDERTAHLLAAARERYAATFPELTAAAFAAFLARMSGSDQVVLSLPVAARPTAALRRSAGSVSNVVPLRLRDLGTATVEELIDQVRLRVIGALRHQCYRYEDIQRDRGETRVTRGGFGPVLNLLGFTDALILGAATGRAHLLSLGPVEDLLVNGYQLGPDDTTATIDFQANPARYDAATLAWYHRLFLAWFAAFLAAEPTRPLRDLTADRRRVLRDSAADRSRSLREPATEFARPSDSRPSAEAMGAATRQTLLSESVSRTTTLGDLFSRFDTADTIAVVDGGRSMTYRELGESAARWARVLIAAGARPGSPVLAALPRSLESVLAVRAIAAAGACLTPVDLSDPGERVARVIAGSGAVLGITTRADRPAASGDRSGVTWLLLDDAETLARVADQPSTPITDADRRARLTPAHAAYLIHTSGTTGVPKGVAVTHRGLAPLTGHLLDRYGTGPNSTVLHAHSPAFDAHLLELLAAFAAGSRLVVEPPSVVAGPELAGLIAEHRVTHLLTTPAVLATLRPADVPSLAVVVVGGEACPPELVTVWAPAVRLHNGYGPTEVTVMATQSAPLVAGEPVTIGGPLPEVTALLLDSQLRTVPAGARAELYLGGPCVAQGYIGDPASTAARFVADPSGDGDRVYRTGDLVGPRADGGYEFLGRIDAQLAIRGRRIEPAEVETALLTDPTIAHAAVDIADPGTPTARLIGYVVPAGPAARNPTSDSASASARWTVGAGALDIELAAVDARGRPGTADFTVPDTGFDAAAALARLRAILPTALVPAALVTLDRLPLTANGKLDRAALPAPSAIGYRPPTTPLQHLIAATFATACHLDTVGADDDFFAIGGNSLTGVGVSAELAESTNTPITVRWLYTAPTAAALAHRIETYRGDADPGAAALATVLPLRTGGPHPPLFCVHSAVPLAWCYTGLARHIADRPVYGLQAPTLSGAAVAALTVDLLADTYAAEITRLHPDGPIHLLGWSLGGQLAHATAVRLRARGRDVATLAMLDSVVVPEHADPPPRPRMRDLLTHLLGDEPDDADTMPDLSAEEAAAELAGAGATLGSGLTAGQLTRLHEAYADGVRLSHGYRPDRFDGDLLYFCATRGMTAFLDAQIWRPFLTGRLLEHRVDTTHAQLTNADVVARIGPILDRHLRAVEAVSVTP</sequence>
<proteinExistence type="predicted"/>